<reference evidence="1" key="1">
    <citation type="submission" date="2020-05" db="EMBL/GenBank/DDBJ databases">
        <title>Large-scale comparative analyses of tick genomes elucidate their genetic diversity and vector capacities.</title>
        <authorList>
            <person name="Jia N."/>
            <person name="Wang J."/>
            <person name="Shi W."/>
            <person name="Du L."/>
            <person name="Sun Y."/>
            <person name="Zhan W."/>
            <person name="Jiang J."/>
            <person name="Wang Q."/>
            <person name="Zhang B."/>
            <person name="Ji P."/>
            <person name="Sakyi L.B."/>
            <person name="Cui X."/>
            <person name="Yuan T."/>
            <person name="Jiang B."/>
            <person name="Yang W."/>
            <person name="Lam T.T.-Y."/>
            <person name="Chang Q."/>
            <person name="Ding S."/>
            <person name="Wang X."/>
            <person name="Zhu J."/>
            <person name="Ruan X."/>
            <person name="Zhao L."/>
            <person name="Wei J."/>
            <person name="Que T."/>
            <person name="Du C."/>
            <person name="Cheng J."/>
            <person name="Dai P."/>
            <person name="Han X."/>
            <person name="Huang E."/>
            <person name="Gao Y."/>
            <person name="Liu J."/>
            <person name="Shao H."/>
            <person name="Ye R."/>
            <person name="Li L."/>
            <person name="Wei W."/>
            <person name="Wang X."/>
            <person name="Wang C."/>
            <person name="Yang T."/>
            <person name="Huo Q."/>
            <person name="Li W."/>
            <person name="Guo W."/>
            <person name="Chen H."/>
            <person name="Zhou L."/>
            <person name="Ni X."/>
            <person name="Tian J."/>
            <person name="Zhou Y."/>
            <person name="Sheng Y."/>
            <person name="Liu T."/>
            <person name="Pan Y."/>
            <person name="Xia L."/>
            <person name="Li J."/>
            <person name="Zhao F."/>
            <person name="Cao W."/>
        </authorList>
    </citation>
    <scope>NUCLEOTIDE SEQUENCE</scope>
    <source>
        <strain evidence="1">Hyas-2018</strain>
    </source>
</reference>
<gene>
    <name evidence="1" type="ORF">HPB50_023328</name>
</gene>
<evidence type="ECO:0000313" key="1">
    <source>
        <dbReference type="EMBL" id="KAH6948274.1"/>
    </source>
</evidence>
<comment type="caution">
    <text evidence="1">The sequence shown here is derived from an EMBL/GenBank/DDBJ whole genome shotgun (WGS) entry which is preliminary data.</text>
</comment>
<evidence type="ECO:0000313" key="2">
    <source>
        <dbReference type="Proteomes" id="UP000821845"/>
    </source>
</evidence>
<protein>
    <submittedName>
        <fullName evidence="1">Uncharacterized protein</fullName>
    </submittedName>
</protein>
<name>A0ACB7TQF7_HYAAI</name>
<dbReference type="Proteomes" id="UP000821845">
    <property type="component" value="Chromosome 1"/>
</dbReference>
<dbReference type="EMBL" id="CM023481">
    <property type="protein sequence ID" value="KAH6948274.1"/>
    <property type="molecule type" value="Genomic_DNA"/>
</dbReference>
<sequence length="724" mass="80739">MSTAVVPKRNRRRKRKPKLCENNGSTSPGSSDLPTSIEVVFPVFPEIPDFFTMHQKVHQEKRQSSVSGCDSKQVVAFQQRSKADCFQGSQPARNENWKTALTSHSIQHSSRKNQKVSSWKPAEREASGVADDVIAREKFRPTSLTESEAMDIVRRLRHVLKKNGPSKEDDLLDTLSTSQAKIIINAYGTISAFLDWRPGFEVIRGNWHTFIYYKCTDDEDDILDGGIAMPFTRRCNGSGLLHSVAGGGGPRRKGVISSDSPSHPTSAEGRGEKQKCRIKDWRTQVPWIPRHQSRGLQAVQERCDAESRTGRCYKDHFPEVKSTLQKHDRDLKITELKGSRSIMRDGRGREAQQLLQNVERIKTSPPQVTPQATPQARKARMQAPPQNVVEVKKNGSSRNAQERTQTSVAKANSSLQPPWPRQSQRLQSPLRGPKANEKPRGSKPWHVSRQRGKPPSSHLKDRPKPSGLPLKSISPSSQLKEEPKTCALPLKSMPPSPRGKENLMPRVLPRKSMPRPRPLPRQRSPSPRPKRGGKPRAHAAGMVLPALPQRRSVSPPVRKAEGNTRTPPVGPVYKSQSTKRPGAPPNPRPTSEESPHALTKVPTSRPTPLVDGKIVSAKQSPVPVCHQVPGHKKQVAAARLDAESTPSSKVEPPAKSRAEQYMSRLVQMVKSNKPGYTEQEIRWRLDNLRRAQGGFSHKTLNEILALMLGHLEAEEEHQKYVGEA</sequence>
<keyword evidence="2" id="KW-1185">Reference proteome</keyword>
<organism evidence="1 2">
    <name type="scientific">Hyalomma asiaticum</name>
    <name type="common">Tick</name>
    <dbReference type="NCBI Taxonomy" id="266040"/>
    <lineage>
        <taxon>Eukaryota</taxon>
        <taxon>Metazoa</taxon>
        <taxon>Ecdysozoa</taxon>
        <taxon>Arthropoda</taxon>
        <taxon>Chelicerata</taxon>
        <taxon>Arachnida</taxon>
        <taxon>Acari</taxon>
        <taxon>Parasitiformes</taxon>
        <taxon>Ixodida</taxon>
        <taxon>Ixodoidea</taxon>
        <taxon>Ixodidae</taxon>
        <taxon>Hyalomminae</taxon>
        <taxon>Hyalomma</taxon>
    </lineage>
</organism>
<accession>A0ACB7TQF7</accession>
<proteinExistence type="predicted"/>